<dbReference type="Pfam" id="PF22507">
    <property type="entry name" value="DUF6994"/>
    <property type="match status" value="1"/>
</dbReference>
<evidence type="ECO:0000313" key="2">
    <source>
        <dbReference type="Proteomes" id="UP001597195"/>
    </source>
</evidence>
<sequence length="297" mass="34675">TESWGKPPMSYEVSVVANYHKGEAFPFQLLIFLFTHNYLNTLMEFKNYLSRLYRDFPNDFNLHNRLDPDSDSKELYEDLTNIFFSRKSLGDIGCISAEVKAQQYGTAPEYYTIFIDNDDILLSPDYIGPSKYWAHKAHLSDNEIMDFLMISREIGGHIVFPRGTRPVPTVNQARGGEKGYFDRFDLTLFAIKSWFECRRETRLSEAIEGSKKWFNRFRNFNHFISFFKLEMFLTPDGEVLDLVNSDLVQGKAVVLMTEQISIPQKHDEYQRFVENSNLLIKKRTKLLVYGTENLSSN</sequence>
<gene>
    <name evidence="1" type="ORF">ACFQ5T_12725</name>
</gene>
<feature type="non-terminal residue" evidence="1">
    <location>
        <position position="1"/>
    </location>
</feature>
<organism evidence="1 2">
    <name type="scientific">Levilactobacillus fuyuanensis</name>
    <dbReference type="NCBI Taxonomy" id="2486022"/>
    <lineage>
        <taxon>Bacteria</taxon>
        <taxon>Bacillati</taxon>
        <taxon>Bacillota</taxon>
        <taxon>Bacilli</taxon>
        <taxon>Lactobacillales</taxon>
        <taxon>Lactobacillaceae</taxon>
        <taxon>Levilactobacillus</taxon>
    </lineage>
</organism>
<name>A0ABW4H6T7_9LACO</name>
<protein>
    <submittedName>
        <fullName evidence="1">DUF6994 family protein</fullName>
    </submittedName>
</protein>
<keyword evidence="2" id="KW-1185">Reference proteome</keyword>
<dbReference type="InterPro" id="IPR054263">
    <property type="entry name" value="DUF6994"/>
</dbReference>
<evidence type="ECO:0000313" key="1">
    <source>
        <dbReference type="EMBL" id="MFD1550527.1"/>
    </source>
</evidence>
<dbReference type="Proteomes" id="UP001597195">
    <property type="component" value="Unassembled WGS sequence"/>
</dbReference>
<comment type="caution">
    <text evidence="1">The sequence shown here is derived from an EMBL/GenBank/DDBJ whole genome shotgun (WGS) entry which is preliminary data.</text>
</comment>
<proteinExistence type="predicted"/>
<reference evidence="2" key="1">
    <citation type="journal article" date="2019" name="Int. J. Syst. Evol. Microbiol.">
        <title>The Global Catalogue of Microorganisms (GCM) 10K type strain sequencing project: providing services to taxonomists for standard genome sequencing and annotation.</title>
        <authorList>
            <consortium name="The Broad Institute Genomics Platform"/>
            <consortium name="The Broad Institute Genome Sequencing Center for Infectious Disease"/>
            <person name="Wu L."/>
            <person name="Ma J."/>
        </authorList>
    </citation>
    <scope>NUCLEOTIDE SEQUENCE [LARGE SCALE GENOMIC DNA]</scope>
    <source>
        <strain evidence="2">CCM 8906</strain>
    </source>
</reference>
<dbReference type="RefSeq" id="WP_382387760.1">
    <property type="nucleotide sequence ID" value="NZ_JBHTOM010000048.1"/>
</dbReference>
<dbReference type="EMBL" id="JBHTOM010000048">
    <property type="protein sequence ID" value="MFD1550527.1"/>
    <property type="molecule type" value="Genomic_DNA"/>
</dbReference>
<accession>A0ABW4H6T7</accession>